<evidence type="ECO:0000313" key="12">
    <source>
        <dbReference type="EMBL" id="RCH97603.1"/>
    </source>
</evidence>
<dbReference type="STRING" id="4846.A0A367K5V9"/>
<dbReference type="InterPro" id="IPR013216">
    <property type="entry name" value="Methyltransf_11"/>
</dbReference>
<name>A0A367K5V9_RHIST</name>
<dbReference type="EC" id="3.2.1.39" evidence="3"/>
<keyword evidence="13" id="KW-1185">Reference proteome</keyword>
<dbReference type="PANTHER" id="PTHR31983:SF0">
    <property type="entry name" value="GLUCAN ENDO-1,3-BETA-D-GLUCOSIDASE 2"/>
    <property type="match status" value="1"/>
</dbReference>
<proteinExistence type="inferred from homology"/>
<evidence type="ECO:0000256" key="3">
    <source>
        <dbReference type="ARBA" id="ARBA00012780"/>
    </source>
</evidence>
<dbReference type="InterPro" id="IPR029063">
    <property type="entry name" value="SAM-dependent_MTases_sf"/>
</dbReference>
<sequence>MKKLVMCDMSEKSLLRDKDVSYEVEVERKVVDEEYLPFKENSLDAVVSSLSLNWVNDLPGTLIQIKNALKPDGVFIGAMFGGDTLFELRTSLQLAEVERESGVSPRVSPMADSSDMSRLLTRAGFALTTVDVDEIQVNYPSAFELMEDLKAMGESNAVLTRRPFLKRDTLLSAAAIYKELHGHPDGTIPATFSIIYLIGWKPSENTPLPKKRGSANASLKEVLATNTGYFASNHTRMAMLSQEKKPLDRVLYPINQDELPSVFPIISHPYRPVYAESDQVVPTNAWISNLFYPSVQNLAPTTPDPYILRLLDDFGGNPGLSISQPSQKVIGRYEAMNNIPASPAGYMINGVVVDFRITANEWQQTRPKPSVTRWNHLGATLRLSSTPTTYITFPLSRGAAFVTAEYHQLTPHFFTQHAILSVVSDIEQGQDSFTGHKFKVSMNDHPTSTFVIYVLGDQPLRLRKDGMNRLVADTPYEGVIQVAKLPSPEAEAVLDQHHGVWATGGQVKTNSDSTAYSIEWTPQGDTSKPLLTYAYPHHLQSFASDSVQVTSLQLQSASKGAMRAVIGNTWVLEEPDLPDTAWLPEHAVPEPSTHNEIMQVLAQEVNGDDYLQETQRGDNYFSGKSLQKYAMLALLLNRPEETGLRNEELADVALTKLKEAMVPYLENRQQDPYRYDQVYHGIVARDGLPTDMGGTGNKDAEFGHSYYNDHHYHQGYLVVTAAVIHYLDPTWRTEELRAWTETLIKDVNNPVENDPHFAQFRNWDWFAGHSWAGGIKVDGALDGRDQESVPESVNFYWGMKLWGLATENEDLVDLANLQLAITKRTAYAYFWMLDDNTNRPVEMVRNKVVGIYFEQKADYTTYFGRYLEFIHGIQQLPMTPILADYIRITEFVEQEWEQKLASVAPTIQSPWAGVLYLNYALINPSEAYPILRTIPLDDGQTRAYSLYLAATRAGFYRRALSKLINQQEFQ</sequence>
<keyword evidence="5" id="KW-0119">Carbohydrate metabolism</keyword>
<feature type="domain" description="Glycosyl hydrolase family 81 C-terminal" evidence="11">
    <location>
        <begin position="592"/>
        <end position="945"/>
    </location>
</feature>
<dbReference type="CDD" id="cd02440">
    <property type="entry name" value="AdoMet_MTases"/>
    <property type="match status" value="1"/>
</dbReference>
<dbReference type="GO" id="GO:0042973">
    <property type="term" value="F:glucan endo-1,3-beta-D-glucosidase activity"/>
    <property type="evidence" value="ECO:0007669"/>
    <property type="project" value="UniProtKB-EC"/>
</dbReference>
<keyword evidence="4" id="KW-0378">Hydrolase</keyword>
<protein>
    <recommendedName>
        <fullName evidence="3">glucan endo-1,3-beta-D-glucosidase</fullName>
        <ecNumber evidence="3">3.2.1.39</ecNumber>
    </recommendedName>
</protein>
<dbReference type="Pfam" id="PF03639">
    <property type="entry name" value="Glyco_hydro_81"/>
    <property type="match status" value="1"/>
</dbReference>
<dbReference type="Gene3D" id="1.10.287.1170">
    <property type="entry name" value="glycoside hydrolase family 81 endo-[beta] glucanase"/>
    <property type="match status" value="1"/>
</dbReference>
<evidence type="ECO:0000256" key="5">
    <source>
        <dbReference type="ARBA" id="ARBA00023277"/>
    </source>
</evidence>
<keyword evidence="6" id="KW-0326">Glycosidase</keyword>
<dbReference type="GO" id="GO:0000272">
    <property type="term" value="P:polysaccharide catabolic process"/>
    <property type="evidence" value="ECO:0007669"/>
    <property type="project" value="UniProtKB-KW"/>
</dbReference>
<comment type="similarity">
    <text evidence="2">Belongs to the glycosyl hydrolase 81 family.</text>
</comment>
<evidence type="ECO:0000256" key="8">
    <source>
        <dbReference type="ARBA" id="ARBA00023326"/>
    </source>
</evidence>
<dbReference type="InterPro" id="IPR040451">
    <property type="entry name" value="GH81_N"/>
</dbReference>
<dbReference type="PANTHER" id="PTHR31983">
    <property type="entry name" value="ENDO-1,3(4)-BETA-GLUCANASE 1"/>
    <property type="match status" value="1"/>
</dbReference>
<evidence type="ECO:0000256" key="6">
    <source>
        <dbReference type="ARBA" id="ARBA00023295"/>
    </source>
</evidence>
<dbReference type="SUPFAM" id="SSF53335">
    <property type="entry name" value="S-adenosyl-L-methionine-dependent methyltransferases"/>
    <property type="match status" value="1"/>
</dbReference>
<organism evidence="12 13">
    <name type="scientific">Rhizopus stolonifer</name>
    <name type="common">Rhizopus nigricans</name>
    <dbReference type="NCBI Taxonomy" id="4846"/>
    <lineage>
        <taxon>Eukaryota</taxon>
        <taxon>Fungi</taxon>
        <taxon>Fungi incertae sedis</taxon>
        <taxon>Mucoromycota</taxon>
        <taxon>Mucoromycotina</taxon>
        <taxon>Mucoromycetes</taxon>
        <taxon>Mucorales</taxon>
        <taxon>Mucorineae</taxon>
        <taxon>Rhizopodaceae</taxon>
        <taxon>Rhizopus</taxon>
    </lineage>
</organism>
<evidence type="ECO:0000313" key="13">
    <source>
        <dbReference type="Proteomes" id="UP000253551"/>
    </source>
</evidence>
<dbReference type="Pfam" id="PF17652">
    <property type="entry name" value="Glyco_hydro81C"/>
    <property type="match status" value="1"/>
</dbReference>
<dbReference type="EMBL" id="PJQM01002164">
    <property type="protein sequence ID" value="RCH97603.1"/>
    <property type="molecule type" value="Genomic_DNA"/>
</dbReference>
<dbReference type="Pfam" id="PF08241">
    <property type="entry name" value="Methyltransf_11"/>
    <property type="match status" value="1"/>
</dbReference>
<dbReference type="Gene3D" id="1.20.5.420">
    <property type="entry name" value="Immunoglobulin FC, subunit C"/>
    <property type="match status" value="1"/>
</dbReference>
<evidence type="ECO:0000256" key="4">
    <source>
        <dbReference type="ARBA" id="ARBA00022801"/>
    </source>
</evidence>
<dbReference type="GO" id="GO:0008757">
    <property type="term" value="F:S-adenosylmethionine-dependent methyltransferase activity"/>
    <property type="evidence" value="ECO:0007669"/>
    <property type="project" value="InterPro"/>
</dbReference>
<evidence type="ECO:0000259" key="10">
    <source>
        <dbReference type="Pfam" id="PF08241"/>
    </source>
</evidence>
<comment type="catalytic activity">
    <reaction evidence="1">
        <text>Hydrolysis of (1-&gt;3)-beta-D-glucosidic linkages in (1-&gt;3)-beta-D-glucans.</text>
        <dbReference type="EC" id="3.2.1.39"/>
    </reaction>
</comment>
<dbReference type="Gene3D" id="3.40.50.150">
    <property type="entry name" value="Vaccinia Virus protein VP39"/>
    <property type="match status" value="1"/>
</dbReference>
<dbReference type="Proteomes" id="UP000253551">
    <property type="component" value="Unassembled WGS sequence"/>
</dbReference>
<dbReference type="GO" id="GO:0071555">
    <property type="term" value="P:cell wall organization"/>
    <property type="evidence" value="ECO:0007669"/>
    <property type="project" value="UniProtKB-KW"/>
</dbReference>
<dbReference type="AlphaFoldDB" id="A0A367K5V9"/>
<evidence type="ECO:0000259" key="9">
    <source>
        <dbReference type="Pfam" id="PF03639"/>
    </source>
</evidence>
<dbReference type="GO" id="GO:0052861">
    <property type="term" value="F:endo-1,3(4)-beta-glucanase activity"/>
    <property type="evidence" value="ECO:0007669"/>
    <property type="project" value="InterPro"/>
</dbReference>
<evidence type="ECO:0000259" key="11">
    <source>
        <dbReference type="Pfam" id="PF17652"/>
    </source>
</evidence>
<keyword evidence="8" id="KW-0624">Polysaccharide degradation</keyword>
<dbReference type="PROSITE" id="PS52008">
    <property type="entry name" value="GH81"/>
    <property type="match status" value="1"/>
</dbReference>
<keyword evidence="7" id="KW-0961">Cell wall biogenesis/degradation</keyword>
<dbReference type="Gene3D" id="2.70.98.30">
    <property type="entry name" value="Golgi alpha-mannosidase II, domain 4"/>
    <property type="match status" value="1"/>
</dbReference>
<dbReference type="InterPro" id="IPR005200">
    <property type="entry name" value="Endo-beta-glucanase"/>
</dbReference>
<evidence type="ECO:0000256" key="1">
    <source>
        <dbReference type="ARBA" id="ARBA00000382"/>
    </source>
</evidence>
<dbReference type="InterPro" id="IPR040720">
    <property type="entry name" value="GH81_C"/>
</dbReference>
<accession>A0A367K5V9</accession>
<comment type="caution">
    <text evidence="12">The sequence shown here is derived from an EMBL/GenBank/DDBJ whole genome shotgun (WGS) entry which is preliminary data.</text>
</comment>
<dbReference type="OrthoDB" id="4473401at2759"/>
<evidence type="ECO:0000256" key="2">
    <source>
        <dbReference type="ARBA" id="ARBA00010730"/>
    </source>
</evidence>
<reference evidence="12 13" key="1">
    <citation type="journal article" date="2018" name="G3 (Bethesda)">
        <title>Phylogenetic and Phylogenomic Definition of Rhizopus Species.</title>
        <authorList>
            <person name="Gryganskyi A.P."/>
            <person name="Golan J."/>
            <person name="Dolatabadi S."/>
            <person name="Mondo S."/>
            <person name="Robb S."/>
            <person name="Idnurm A."/>
            <person name="Muszewska A."/>
            <person name="Steczkiewicz K."/>
            <person name="Masonjones S."/>
            <person name="Liao H.L."/>
            <person name="Gajdeczka M.T."/>
            <person name="Anike F."/>
            <person name="Vuek A."/>
            <person name="Anishchenko I.M."/>
            <person name="Voigt K."/>
            <person name="de Hoog G.S."/>
            <person name="Smith M.E."/>
            <person name="Heitman J."/>
            <person name="Vilgalys R."/>
            <person name="Stajich J.E."/>
        </authorList>
    </citation>
    <scope>NUCLEOTIDE SEQUENCE [LARGE SCALE GENOMIC DNA]</scope>
    <source>
        <strain evidence="12 13">LSU 92-RS-03</strain>
    </source>
</reference>
<gene>
    <name evidence="12" type="ORF">CU098_007205</name>
</gene>
<evidence type="ECO:0000256" key="7">
    <source>
        <dbReference type="ARBA" id="ARBA00023316"/>
    </source>
</evidence>
<feature type="domain" description="Methyltransferase type 11" evidence="10">
    <location>
        <begin position="3"/>
        <end position="76"/>
    </location>
</feature>
<feature type="domain" description="Glycosyl hydrolase family 81 N-terminal" evidence="9">
    <location>
        <begin position="268"/>
        <end position="584"/>
    </location>
</feature>